<name>F4XXV5_9CYAN</name>
<dbReference type="EMBL" id="GL890950">
    <property type="protein sequence ID" value="EGJ30608.1"/>
    <property type="molecule type" value="Genomic_DNA"/>
</dbReference>
<dbReference type="AlphaFoldDB" id="F4XXV5"/>
<dbReference type="RefSeq" id="WP_009149607.1">
    <property type="nucleotide sequence ID" value="NZ_GL890950.1"/>
</dbReference>
<dbReference type="Proteomes" id="UP000003959">
    <property type="component" value="Unassembled WGS sequence"/>
</dbReference>
<dbReference type="eggNOG" id="COG4675">
    <property type="taxonomic scope" value="Bacteria"/>
</dbReference>
<accession>F4XXV5</accession>
<organism evidence="1 2">
    <name type="scientific">Moorena producens 3L</name>
    <dbReference type="NCBI Taxonomy" id="489825"/>
    <lineage>
        <taxon>Bacteria</taxon>
        <taxon>Bacillati</taxon>
        <taxon>Cyanobacteriota</taxon>
        <taxon>Cyanophyceae</taxon>
        <taxon>Coleofasciculales</taxon>
        <taxon>Coleofasciculaceae</taxon>
        <taxon>Moorena</taxon>
    </lineage>
</organism>
<sequence>MAQKKRSQLKELFKTGKKPSQQDFADFIDSTLNIKDDGIENPAGADTPLKITAPIKITAQGTDEKLLDFYAGDTNTWSINQKLGNKPALNISNSSGDSKLFIDSSNGNVGLSIDDPPKAKLHIRQTCHEDALRIDDELKNTIFLINKNGNVGIGTDSPDAKLEIKGDEPVLKIWGQNNATIQLRESTAANGGFDLKYIGSSEKKLYIESYSECVSKEQHLTIVSESGNVGIGTTCPDAKLEVNGNLKLEYGVAVNAFSCDGTLEDNSDCAIPTEKAIKTYADTKALLNGSPSEDFSANNLTVNGVIKPSAGNRENKGIFFTKEPGYGSKDAAWIRYYRCGNSGENTTLEIGTSNDCDDHIALMPRKGNVGIGTTNPRAKLSINGGLHVGGDSDPGDKNLRVDGCTTTNELSVSGSLSFDTPTRQIINMCNNNYGIGIQDGTQYFRTDNNFAWYKGGTHDNNELNPGTDGIAQMVIKDCHVGIGTIDPGAKLEVKGNLKLQQGVAVNEFSCDCTLEDNSDCAIPTEKAIKTYADTKALLHGSVSQNFSAKNLTVNGAIQLSCGDAAWIRYYRRGGEPEARTLEIGTSNHCHDHIVLMPGKGNVGIGTSNPTHKFHVLGSDAVGLFQSCTNLAVLELSTNEGLNNRVEIANKPGGRLSFSTAEACDVFNLTKDGNVGIGRTNPGAKLEVNGNLKLLQGVAVNEFSCDGTLEGNSDCVIPTEKAIKTYVDTKTRFSGSQSQELSVKNLTVTGAIQLSCGDAAWIRYYRRGCEPEARTLEIGTSNHCDDHIALMPGKGNVGIGTDSPEAKLDVSGQIKGGGVLAGIWAAQPNTDVSITCAGWEDVSDTSVPFKLDRKAIIFCTYSINVQPNGNCKGRNLIATRLVVDGNGCPQSGSHFQAHSPNHPNVNLNGNLVLPLETGEHTVKLQWKKVGDNVARWNSNPSCLDGFGGGRTLVVMAFYLPIIGV</sequence>
<keyword evidence="2" id="KW-1185">Reference proteome</keyword>
<dbReference type="HOGENOM" id="CLU_307135_0_0_3"/>
<dbReference type="OrthoDB" id="483990at2"/>
<gene>
    <name evidence="1" type="ORF">LYNGBM3L_48980</name>
</gene>
<evidence type="ECO:0000313" key="1">
    <source>
        <dbReference type="EMBL" id="EGJ30608.1"/>
    </source>
</evidence>
<reference evidence="2" key="1">
    <citation type="journal article" date="2011" name="Proc. Natl. Acad. Sci. U.S.A.">
        <title>Genomic insights into the physiology and ecology of the marine filamentous cyanobacterium Lyngbya majuscula.</title>
        <authorList>
            <person name="Jones A.C."/>
            <person name="Monroe E.A."/>
            <person name="Podell S."/>
            <person name="Hess W.R."/>
            <person name="Klages S."/>
            <person name="Esquenazi E."/>
            <person name="Niessen S."/>
            <person name="Hoover H."/>
            <person name="Rothmann M."/>
            <person name="Lasken R.S."/>
            <person name="Yates J.R.III."/>
            <person name="Reinhardt R."/>
            <person name="Kube M."/>
            <person name="Burkart M.D."/>
            <person name="Allen E.E."/>
            <person name="Dorrestein P.C."/>
            <person name="Gerwick W.H."/>
            <person name="Gerwick L."/>
        </authorList>
    </citation>
    <scope>NUCLEOTIDE SEQUENCE [LARGE SCALE GENOMIC DNA]</scope>
    <source>
        <strain evidence="2">3L</strain>
    </source>
</reference>
<proteinExistence type="predicted"/>
<evidence type="ECO:0000313" key="2">
    <source>
        <dbReference type="Proteomes" id="UP000003959"/>
    </source>
</evidence>
<protein>
    <submittedName>
        <fullName evidence="1">Uncharacterized protein</fullName>
    </submittedName>
</protein>